<reference evidence="2" key="1">
    <citation type="submission" date="2021-09" db="EMBL/GenBank/DDBJ databases">
        <authorList>
            <consortium name="AG Swart"/>
            <person name="Singh M."/>
            <person name="Singh A."/>
            <person name="Seah K."/>
            <person name="Emmerich C."/>
        </authorList>
    </citation>
    <scope>NUCLEOTIDE SEQUENCE</scope>
    <source>
        <strain evidence="2">ATCC30299</strain>
    </source>
</reference>
<sequence>MMPYTNHFSHILVWFLLNFCLRLVLLMPAINDECSLFLKLILPLHYSNKEIVKLYVFKIEMSSCSCWTLTFGFSCGISSWLEWSLRISALTAFFTGFWILQDARQFYWHSNNKKNLHVNSFFYNNKYCWCKFEYKLHAKRKRCNAFHCYKYLYIIFIHYCNKNN</sequence>
<evidence type="ECO:0000256" key="1">
    <source>
        <dbReference type="SAM" id="Phobius"/>
    </source>
</evidence>
<keyword evidence="1" id="KW-0472">Membrane</keyword>
<evidence type="ECO:0000313" key="2">
    <source>
        <dbReference type="EMBL" id="CAG9335973.1"/>
    </source>
</evidence>
<accession>A0AAU9KE16</accession>
<dbReference type="EMBL" id="CAJZBQ010000063">
    <property type="protein sequence ID" value="CAG9335973.1"/>
    <property type="molecule type" value="Genomic_DNA"/>
</dbReference>
<dbReference type="Proteomes" id="UP001162131">
    <property type="component" value="Unassembled WGS sequence"/>
</dbReference>
<dbReference type="AlphaFoldDB" id="A0AAU9KE16"/>
<protein>
    <submittedName>
        <fullName evidence="2">Uncharacterized protein</fullName>
    </submittedName>
</protein>
<feature type="transmembrane region" description="Helical" evidence="1">
    <location>
        <begin position="12"/>
        <end position="30"/>
    </location>
</feature>
<comment type="caution">
    <text evidence="2">The sequence shown here is derived from an EMBL/GenBank/DDBJ whole genome shotgun (WGS) entry which is preliminary data.</text>
</comment>
<proteinExistence type="predicted"/>
<name>A0AAU9KE16_9CILI</name>
<keyword evidence="3" id="KW-1185">Reference proteome</keyword>
<evidence type="ECO:0000313" key="3">
    <source>
        <dbReference type="Proteomes" id="UP001162131"/>
    </source>
</evidence>
<keyword evidence="1" id="KW-0812">Transmembrane</keyword>
<organism evidence="2 3">
    <name type="scientific">Blepharisma stoltei</name>
    <dbReference type="NCBI Taxonomy" id="1481888"/>
    <lineage>
        <taxon>Eukaryota</taxon>
        <taxon>Sar</taxon>
        <taxon>Alveolata</taxon>
        <taxon>Ciliophora</taxon>
        <taxon>Postciliodesmatophora</taxon>
        <taxon>Heterotrichea</taxon>
        <taxon>Heterotrichida</taxon>
        <taxon>Blepharismidae</taxon>
        <taxon>Blepharisma</taxon>
    </lineage>
</organism>
<gene>
    <name evidence="2" type="ORF">BSTOLATCC_MIC65421</name>
</gene>
<keyword evidence="1" id="KW-1133">Transmembrane helix</keyword>